<reference evidence="2 3" key="1">
    <citation type="submission" date="2015-08" db="EMBL/GenBank/DDBJ databases">
        <authorList>
            <person name="Babu N.S."/>
            <person name="Beckwith C.J."/>
            <person name="Beseler K.G."/>
            <person name="Brison A."/>
            <person name="Carone J.V."/>
            <person name="Caskin T.P."/>
            <person name="Diamond M."/>
            <person name="Durham M.E."/>
            <person name="Foxe J.M."/>
            <person name="Go M."/>
            <person name="Henderson B.A."/>
            <person name="Jones I.B."/>
            <person name="McGettigan J.A."/>
            <person name="Micheletti S.J."/>
            <person name="Nasrallah M.E."/>
            <person name="Ortiz D."/>
            <person name="Piller C.R."/>
            <person name="Privatt S.R."/>
            <person name="Schneider S.L."/>
            <person name="Sharp S."/>
            <person name="Smith T.C."/>
            <person name="Stanton J.D."/>
            <person name="Ullery H.E."/>
            <person name="Wilson R.J."/>
            <person name="Serrano M.G."/>
            <person name="Buck G."/>
            <person name="Lee V."/>
            <person name="Wang Y."/>
            <person name="Carvalho R."/>
            <person name="Voegtly L."/>
            <person name="Shi R."/>
            <person name="Duckworth R."/>
            <person name="Johnson A."/>
            <person name="Loviza R."/>
            <person name="Walstead R."/>
            <person name="Shah Z."/>
            <person name="Kiflezghi M."/>
            <person name="Wade K."/>
            <person name="Ball S.L."/>
            <person name="Bradley K.W."/>
            <person name="Asai D.J."/>
            <person name="Bowman C.A."/>
            <person name="Russell D.A."/>
            <person name="Pope W.H."/>
            <person name="Jacobs-Sera D."/>
            <person name="Hendrix R.W."/>
            <person name="Hatfull G.F."/>
        </authorList>
    </citation>
    <scope>NUCLEOTIDE SEQUENCE [LARGE SCALE GENOMIC DNA]</scope>
    <source>
        <strain evidence="2 3">DSM 27648</strain>
    </source>
</reference>
<accession>A0A0K1QE56</accession>
<dbReference type="KEGG" id="llu:AKJ09_10610"/>
<dbReference type="AlphaFoldDB" id="A0A0K1QE56"/>
<proteinExistence type="predicted"/>
<protein>
    <submittedName>
        <fullName evidence="2">Uncharacterized protein</fullName>
    </submittedName>
</protein>
<feature type="region of interest" description="Disordered" evidence="1">
    <location>
        <begin position="14"/>
        <end position="49"/>
    </location>
</feature>
<sequence length="134" mass="15808">MHDEYSPRLEVRISGRRRHTRAAIPPPIPRPRRTERNARPSTDHLFGAISMTPGRHATQRCGTRQKVPRNMDELGDRLSAAWCRRWLHWIRRRASIRAHHEHEARPIASRSSPPLLPRRVDRLVYQLSLKANRR</sequence>
<gene>
    <name evidence="2" type="ORF">AKJ09_10610</name>
</gene>
<feature type="compositionally biased region" description="Basic and acidic residues" evidence="1">
    <location>
        <begin position="32"/>
        <end position="42"/>
    </location>
</feature>
<dbReference type="EMBL" id="CP012333">
    <property type="protein sequence ID" value="AKV03947.1"/>
    <property type="molecule type" value="Genomic_DNA"/>
</dbReference>
<organism evidence="2 3">
    <name type="scientific">Labilithrix luteola</name>
    <dbReference type="NCBI Taxonomy" id="1391654"/>
    <lineage>
        <taxon>Bacteria</taxon>
        <taxon>Pseudomonadati</taxon>
        <taxon>Myxococcota</taxon>
        <taxon>Polyangia</taxon>
        <taxon>Polyangiales</taxon>
        <taxon>Labilitrichaceae</taxon>
        <taxon>Labilithrix</taxon>
    </lineage>
</organism>
<evidence type="ECO:0000313" key="2">
    <source>
        <dbReference type="EMBL" id="AKV03947.1"/>
    </source>
</evidence>
<name>A0A0K1QE56_9BACT</name>
<dbReference type="STRING" id="1391654.AKJ09_10610"/>
<evidence type="ECO:0000256" key="1">
    <source>
        <dbReference type="SAM" id="MobiDB-lite"/>
    </source>
</evidence>
<dbReference type="Proteomes" id="UP000064967">
    <property type="component" value="Chromosome"/>
</dbReference>
<evidence type="ECO:0000313" key="3">
    <source>
        <dbReference type="Proteomes" id="UP000064967"/>
    </source>
</evidence>
<keyword evidence="3" id="KW-1185">Reference proteome</keyword>